<feature type="compositionally biased region" description="Polar residues" evidence="1">
    <location>
        <begin position="1"/>
        <end position="10"/>
    </location>
</feature>
<keyword evidence="3" id="KW-1185">Reference proteome</keyword>
<feature type="region of interest" description="Disordered" evidence="1">
    <location>
        <begin position="1"/>
        <end position="120"/>
    </location>
</feature>
<evidence type="ECO:0000313" key="2">
    <source>
        <dbReference type="EMBL" id="PSK57927.1"/>
    </source>
</evidence>
<dbReference type="EMBL" id="NHZQ01000037">
    <property type="protein sequence ID" value="PSK57927.1"/>
    <property type="molecule type" value="Genomic_DNA"/>
</dbReference>
<feature type="region of interest" description="Disordered" evidence="1">
    <location>
        <begin position="196"/>
        <end position="280"/>
    </location>
</feature>
<protein>
    <submittedName>
        <fullName evidence="2">Anthranilate synthase component 1</fullName>
    </submittedName>
</protein>
<sequence>MSRRPSTASSIDPAILIRRSPIEFEKDYTVPAPPPPGKHPALRPPAARNASDGTGRRSSMSLDIPRPSSAATRQGSINIRPPSRNHPALTAARSVRQRVARARVPDPRRPFPTPAAPQTETQPLPVIWTVAHDRAICVLDARNYTTEQSIRKLRRAFPELMGCFLSPFMVERRLQVLDQNPEIDYFRVGLDFKSTKNKNSPSTIDSRPQARVAERLPSTTSTDSPTSARSDISEDSSSSSSTIPVRRTSKTGRRKAGTVLGLASETSLGKGSRPMSIIDERPGSVLSSEGITALPVRDRDRAMDQQRMIHLDPFKTATDGKENGHSNMEGPERTTERKVTGLRKLAERGHKRVGSGTKTKPGQGMVAGRRSLSKSRGPRHSGGYELQAGTAQ</sequence>
<feature type="region of interest" description="Disordered" evidence="1">
    <location>
        <begin position="315"/>
        <end position="392"/>
    </location>
</feature>
<accession>A0A2P8ABU3</accession>
<dbReference type="OrthoDB" id="5383839at2759"/>
<gene>
    <name evidence="2" type="ORF">B9Z65_9129</name>
</gene>
<organism evidence="2 3">
    <name type="scientific">Elsinoe australis</name>
    <dbReference type="NCBI Taxonomy" id="40998"/>
    <lineage>
        <taxon>Eukaryota</taxon>
        <taxon>Fungi</taxon>
        <taxon>Dikarya</taxon>
        <taxon>Ascomycota</taxon>
        <taxon>Pezizomycotina</taxon>
        <taxon>Dothideomycetes</taxon>
        <taxon>Dothideomycetidae</taxon>
        <taxon>Myriangiales</taxon>
        <taxon>Elsinoaceae</taxon>
        <taxon>Elsinoe</taxon>
    </lineage>
</organism>
<feature type="compositionally biased region" description="Polar residues" evidence="1">
    <location>
        <begin position="197"/>
        <end position="206"/>
    </location>
</feature>
<dbReference type="AlphaFoldDB" id="A0A2P8ABU3"/>
<evidence type="ECO:0000256" key="1">
    <source>
        <dbReference type="SAM" id="MobiDB-lite"/>
    </source>
</evidence>
<feature type="compositionally biased region" description="Low complexity" evidence="1">
    <location>
        <begin position="217"/>
        <end position="246"/>
    </location>
</feature>
<feature type="compositionally biased region" description="Basic and acidic residues" evidence="1">
    <location>
        <begin position="315"/>
        <end position="348"/>
    </location>
</feature>
<dbReference type="Proteomes" id="UP000243723">
    <property type="component" value="Unassembled WGS sequence"/>
</dbReference>
<reference evidence="2 3" key="1">
    <citation type="submission" date="2017-05" db="EMBL/GenBank/DDBJ databases">
        <title>Draft genome sequence of Elsinoe australis.</title>
        <authorList>
            <person name="Cheng Q."/>
        </authorList>
    </citation>
    <scope>NUCLEOTIDE SEQUENCE [LARGE SCALE GENOMIC DNA]</scope>
    <source>
        <strain evidence="2 3">NL1</strain>
    </source>
</reference>
<name>A0A2P8ABU3_9PEZI</name>
<proteinExistence type="predicted"/>
<evidence type="ECO:0000313" key="3">
    <source>
        <dbReference type="Proteomes" id="UP000243723"/>
    </source>
</evidence>
<comment type="caution">
    <text evidence="2">The sequence shown here is derived from an EMBL/GenBank/DDBJ whole genome shotgun (WGS) entry which is preliminary data.</text>
</comment>
<feature type="compositionally biased region" description="Basic residues" evidence="1">
    <location>
        <begin position="247"/>
        <end position="256"/>
    </location>
</feature>